<comment type="caution">
    <text evidence="1">The sequence shown here is derived from an EMBL/GenBank/DDBJ whole genome shotgun (WGS) entry which is preliminary data.</text>
</comment>
<sequence>MKCLTNFITKDYSAKPWNRFSQISLIISPKKNLSITMKDHRFNRLTDCAMYLLYHLDDISQFLDKHSSILNEIAILDRDFLEMEVLKPIYAGVAIIGIHITRPFHHIILDPETNYSTLLDVFKQLYLHLTTIKPEFLITKEHVLNFSTRDQYEKSLPKECLVETIIETAEEFRSPVLNIIKLILVKFADGFAHQKGAIFGFGNQKDDDTKSVLKISNLDQDSLNKLNKVQIHNLGKKELLE</sequence>
<dbReference type="Proteomes" id="UP001497623">
    <property type="component" value="Unassembled WGS sequence"/>
</dbReference>
<protein>
    <submittedName>
        <fullName evidence="1">Uncharacterized protein</fullName>
    </submittedName>
</protein>
<name>A0AAV2SVP0_MEGNR</name>
<evidence type="ECO:0000313" key="2">
    <source>
        <dbReference type="Proteomes" id="UP001497623"/>
    </source>
</evidence>
<reference evidence="1 2" key="1">
    <citation type="submission" date="2024-05" db="EMBL/GenBank/DDBJ databases">
        <authorList>
            <person name="Wallberg A."/>
        </authorList>
    </citation>
    <scope>NUCLEOTIDE SEQUENCE [LARGE SCALE GENOMIC DNA]</scope>
</reference>
<evidence type="ECO:0000313" key="1">
    <source>
        <dbReference type="EMBL" id="CAL4248580.1"/>
    </source>
</evidence>
<dbReference type="EMBL" id="CAXKWB010153813">
    <property type="protein sequence ID" value="CAL4248580.1"/>
    <property type="molecule type" value="Genomic_DNA"/>
</dbReference>
<proteinExistence type="predicted"/>
<gene>
    <name evidence="1" type="ORF">MNOR_LOCUS41467</name>
</gene>
<organism evidence="1 2">
    <name type="scientific">Meganyctiphanes norvegica</name>
    <name type="common">Northern krill</name>
    <name type="synonym">Thysanopoda norvegica</name>
    <dbReference type="NCBI Taxonomy" id="48144"/>
    <lineage>
        <taxon>Eukaryota</taxon>
        <taxon>Metazoa</taxon>
        <taxon>Ecdysozoa</taxon>
        <taxon>Arthropoda</taxon>
        <taxon>Crustacea</taxon>
        <taxon>Multicrustacea</taxon>
        <taxon>Malacostraca</taxon>
        <taxon>Eumalacostraca</taxon>
        <taxon>Eucarida</taxon>
        <taxon>Euphausiacea</taxon>
        <taxon>Euphausiidae</taxon>
        <taxon>Meganyctiphanes</taxon>
    </lineage>
</organism>
<dbReference type="AlphaFoldDB" id="A0AAV2SVP0"/>
<accession>A0AAV2SVP0</accession>
<keyword evidence="2" id="KW-1185">Reference proteome</keyword>